<dbReference type="AlphaFoldDB" id="A0AAD0YPY1"/>
<dbReference type="InterPro" id="IPR012338">
    <property type="entry name" value="Beta-lactam/transpept-like"/>
</dbReference>
<dbReference type="GO" id="GO:0016787">
    <property type="term" value="F:hydrolase activity"/>
    <property type="evidence" value="ECO:0007669"/>
    <property type="project" value="UniProtKB-KW"/>
</dbReference>
<keyword evidence="4" id="KW-1185">Reference proteome</keyword>
<name>A0AAD0YPY1_CHRNA</name>
<evidence type="ECO:0000259" key="2">
    <source>
        <dbReference type="Pfam" id="PF11954"/>
    </source>
</evidence>
<dbReference type="Proteomes" id="UP000278288">
    <property type="component" value="Chromosome"/>
</dbReference>
<protein>
    <submittedName>
        <fullName evidence="3">Serine hydrolase</fullName>
    </submittedName>
</protein>
<dbReference type="PANTHER" id="PTHR46825:SF9">
    <property type="entry name" value="BETA-LACTAMASE-RELATED DOMAIN-CONTAINING PROTEIN"/>
    <property type="match status" value="1"/>
</dbReference>
<dbReference type="PANTHER" id="PTHR46825">
    <property type="entry name" value="D-ALANYL-D-ALANINE-CARBOXYPEPTIDASE/ENDOPEPTIDASE AMPH"/>
    <property type="match status" value="1"/>
</dbReference>
<dbReference type="Pfam" id="PF11954">
    <property type="entry name" value="DUF3471"/>
    <property type="match status" value="1"/>
</dbReference>
<accession>A0AAD0YPY1</accession>
<dbReference type="Gene3D" id="3.40.710.10">
    <property type="entry name" value="DD-peptidase/beta-lactamase superfamily"/>
    <property type="match status" value="1"/>
</dbReference>
<dbReference type="Pfam" id="PF00144">
    <property type="entry name" value="Beta-lactamase"/>
    <property type="match status" value="1"/>
</dbReference>
<proteinExistence type="predicted"/>
<dbReference type="EMBL" id="CP033923">
    <property type="protein sequence ID" value="AZA92924.1"/>
    <property type="molecule type" value="Genomic_DNA"/>
</dbReference>
<organism evidence="3 4">
    <name type="scientific">Chryseobacterium nakagawai</name>
    <dbReference type="NCBI Taxonomy" id="1241982"/>
    <lineage>
        <taxon>Bacteria</taxon>
        <taxon>Pseudomonadati</taxon>
        <taxon>Bacteroidota</taxon>
        <taxon>Flavobacteriia</taxon>
        <taxon>Flavobacteriales</taxon>
        <taxon>Weeksellaceae</taxon>
        <taxon>Chryseobacterium group</taxon>
        <taxon>Chryseobacterium</taxon>
    </lineage>
</organism>
<sequence>MEKQAITFIITMLSTLIFAQTQEQKLEQLMQAYSATGKLNGSVLITQKGKTLLNKGYGLRDVAENLPNDPNVIFQIGSVTKQFTATVILKLQEQKQLNILDKISMYFPDYPNGDKIRIEHLLTHSSGIFNYTDDREFMQSKAMKPITQTDMINTFKNKPLKFVPGSDFEYSNSNYILLGYIIEMITNKPYEKAVDQMIFNPLKMRSSGFDFNKLQKATKAKGYIVYAKENSKESDEFDATVSYAAGGMYTTTSDLNKWLTELSFGKVISKESYKKMIMPYKNKYGYGNYINNFEGKTLVAHGGLTFGYTSYVGRIIEDDLNIIILNNIPNYTINDIANDILAILYNKPYKLPEILKEVTVNSEILKSYIGTYQIAPQVVVSITIENEQLFGQATGQAKILLTAKNEESFFIKGANVLIDFKKDTSGKITGLILTDGGKAIPAQKIN</sequence>
<dbReference type="KEGG" id="cnk:EG343_21150"/>
<dbReference type="InterPro" id="IPR021860">
    <property type="entry name" value="Peptidase_S12_Pab87-rel_C"/>
</dbReference>
<keyword evidence="3" id="KW-0378">Hydrolase</keyword>
<evidence type="ECO:0000259" key="1">
    <source>
        <dbReference type="Pfam" id="PF00144"/>
    </source>
</evidence>
<evidence type="ECO:0000313" key="3">
    <source>
        <dbReference type="EMBL" id="AZA92924.1"/>
    </source>
</evidence>
<dbReference type="SUPFAM" id="SSF56601">
    <property type="entry name" value="beta-lactamase/transpeptidase-like"/>
    <property type="match status" value="1"/>
</dbReference>
<feature type="domain" description="Beta-lactamase-related" evidence="1">
    <location>
        <begin position="27"/>
        <end position="330"/>
    </location>
</feature>
<dbReference type="InterPro" id="IPR050491">
    <property type="entry name" value="AmpC-like"/>
</dbReference>
<reference evidence="3 4" key="1">
    <citation type="submission" date="2018-11" db="EMBL/GenBank/DDBJ databases">
        <title>Proposal to divide the Flavobacteriaceae and reorganize its genera based on Amino Acid Identity values calculated from whole genome sequences.</title>
        <authorList>
            <person name="Nicholson A.C."/>
            <person name="Gulvik C.A."/>
            <person name="Whitney A.M."/>
            <person name="Humrighouse B.W."/>
            <person name="Bell M."/>
            <person name="Holmes B."/>
            <person name="Steigerwalt A.G."/>
            <person name="Villarma A."/>
            <person name="Sheth M."/>
            <person name="Batra D."/>
            <person name="Pryor J."/>
            <person name="Bernardet J.-F."/>
            <person name="Hugo C."/>
            <person name="Kampfer P."/>
            <person name="Newman J."/>
            <person name="McQuiston J.R."/>
        </authorList>
    </citation>
    <scope>NUCLEOTIDE SEQUENCE [LARGE SCALE GENOMIC DNA]</scope>
    <source>
        <strain evidence="3 4">G0041</strain>
    </source>
</reference>
<gene>
    <name evidence="3" type="ORF">EG343_21150</name>
</gene>
<dbReference type="RefSeq" id="WP_123859618.1">
    <property type="nucleotide sequence ID" value="NZ_CP033923.1"/>
</dbReference>
<evidence type="ECO:0000313" key="4">
    <source>
        <dbReference type="Proteomes" id="UP000278288"/>
    </source>
</evidence>
<dbReference type="InterPro" id="IPR001466">
    <property type="entry name" value="Beta-lactam-related"/>
</dbReference>
<feature type="domain" description="Peptidase S12 Pab87-related C-terminal" evidence="2">
    <location>
        <begin position="357"/>
        <end position="434"/>
    </location>
</feature>